<protein>
    <submittedName>
        <fullName evidence="1">Uncharacterized protein</fullName>
    </submittedName>
</protein>
<dbReference type="SUPFAM" id="SSF48371">
    <property type="entry name" value="ARM repeat"/>
    <property type="match status" value="1"/>
</dbReference>
<reference evidence="2" key="1">
    <citation type="submission" date="2017-01" db="EMBL/GenBank/DDBJ databases">
        <title>Comparative genomics of anhydrobiosis in the tardigrade Hypsibius dujardini.</title>
        <authorList>
            <person name="Yoshida Y."/>
            <person name="Koutsovoulos G."/>
            <person name="Laetsch D."/>
            <person name="Stevens L."/>
            <person name="Kumar S."/>
            <person name="Horikawa D."/>
            <person name="Ishino K."/>
            <person name="Komine S."/>
            <person name="Tomita M."/>
            <person name="Blaxter M."/>
            <person name="Arakawa K."/>
        </authorList>
    </citation>
    <scope>NUCLEOTIDE SEQUENCE [LARGE SCALE GENOMIC DNA]</scope>
    <source>
        <strain evidence="2">Z151</strain>
    </source>
</reference>
<gene>
    <name evidence="1" type="ORF">BV898_16682</name>
</gene>
<organism evidence="1 2">
    <name type="scientific">Hypsibius exemplaris</name>
    <name type="common">Freshwater tardigrade</name>
    <dbReference type="NCBI Taxonomy" id="2072580"/>
    <lineage>
        <taxon>Eukaryota</taxon>
        <taxon>Metazoa</taxon>
        <taxon>Ecdysozoa</taxon>
        <taxon>Tardigrada</taxon>
        <taxon>Eutardigrada</taxon>
        <taxon>Parachela</taxon>
        <taxon>Hypsibioidea</taxon>
        <taxon>Hypsibiidae</taxon>
        <taxon>Hypsibius</taxon>
    </lineage>
</organism>
<proteinExistence type="predicted"/>
<dbReference type="Proteomes" id="UP000192578">
    <property type="component" value="Unassembled WGS sequence"/>
</dbReference>
<sequence length="1750" mass="195088">MDRLEDLWICISNTTLPRPPSAATEKLNKCKALLLCGITEYGRLSKREATMKRSEEVLNALQKSPNLRRQVADDDLDRFAILIASLVHTLYLDVQSAAQLVEKCALAEGKTMASLLKTSSESALDATLKYFFAVRRMMFSLHRYIHQSMESFDSARSHPYQALFGKFAEEVGESDFHECLLAELGVSLELLRDYAENPSAMLQATWLSFQLQDLRDLLLVALEYSGQLSKSKPTLESIIRPLITAGQCLQRFPVSADRLTSSVQLQLVQQVNAALTVFVFQYLSSGVHIFLRDEQVARYLDEALPTGSSLASACPAGVLWFISRIQADGQSERAVENLDRILNELNPFALLDSVLRSEFLASSSKEDLAASIFDLGEQCIRLFGMENLGQLLPSLYHLSGELFKYPKEAHRFWQRWTEGAGTDIHFGWARLYVAARDLFPVSFVPFLSFSTGLLRGLPAKSAAVARLDRTLWDLHTVVEEVPVDGLRNVSLVKAEGEGVSTVRTEIERFARGAAVPMDTLGLMVNRGPLEVQLKWILSETDHYSVWTVCGHFLSRILTEWKEHFAESCETVRKISGFYCAGVKAHPGSRSDLVEVLQLLCRSLGCLFHAIINGADQSVELLNSVVQLVFDVCRTDVEVLGYQFLHDFEMLAPAFPKVTHNVTSDAECIRVADLSWFSALWQALCQKSDRRTLTTTLNGLACVQRTSIELPGGLSSTDVLLQQNNFFLLNIGLQFLVQLEDPSEGDELLRYVVAVLQNTQAVTTPSISVVALDCLLEGPAGQALVELLNRSNRTLTVFIRNLRPTAVEDFAAKRQVTFVQLVLEAIERILHSLPVRPPNHVTSFEHALLVVEKTRQMESISVQTGDHHHRHPVSQLIRLITQTRDAGIVRYATTILSRLVVLQQPSLTNIAQNDTEEFMKSVYWLLQEGPADVVVELWKFLTICDAKQPRLLDLLINLTYSSESKKFVVDVESIPSLLDVALETILHPSSKAALSAVLCFCLEIFSTKNDYIEHLSMNNEFWRAVFETLEDIPKTSLDWSEKLSSAYAANLISLAVSSRSLNSILLSPEMIESDWTPYFTFLLPRIHPHMLKEIPKMLHGKDEESESVQVATRFFLSWSTMHLLTFQKEEFKSVVTEETRLTELRFLFVLLNRSLLSSSSGAFVQAVAAALSQFLHCWHRDVSLDFVSSVFHIVEELTVFVCGGQEQENWNDLARHAILSVTLKVLDLSVARQHATTQAKAQTDLPAVGVSNVLKAAVEVIDYSALTWDPRDGNEDARGVMLSYAVDVVKNCVRWSVGRRGGRLGDDGREEFQGVLLTSGLYETLLTKVVQLISCQRLPLIAQSFLGLFLLMSEFEDGAATLNQTGFSTCLARPLSGLVSLFKELLVERDLTTATIEDVVASKERSVEGQDVFEVYLAALAIQFNIVRSNRFRFEDALKFIGAQTSACISEVLEALKQTPTMFTFRLCEMLTRLNAEGAHHAVSATSKSACLRDMPAVFHALSGQFMRRADKLLEDPKNLATPTMELLLSSAINCLQILNCENPGIAQLLTDEDFLTDSSSVKVIVDCSFANPAAINLSPNLSFGTFIHIVKGAVKILSQADALAVYGLVFAEGADKSVTSLSKLVEFAQRTAHFFLFQAIAFAAGLTDLTGERWQETLRELNNEIVDLRHVLHNFLTLIEDAAEPNSPNDSPRPTSLLSLLVENMMSFRNFYDDAKYELGGGEPATGRSYQNLASLSTPKSERKRVTFQL</sequence>
<dbReference type="OrthoDB" id="10062569at2759"/>
<dbReference type="EMBL" id="MTYJ01000257">
    <property type="protein sequence ID" value="OWA52224.1"/>
    <property type="molecule type" value="Genomic_DNA"/>
</dbReference>
<name>A0A9X6NME5_HYPEX</name>
<keyword evidence="2" id="KW-1185">Reference proteome</keyword>
<accession>A0A9X6NME5</accession>
<evidence type="ECO:0000313" key="2">
    <source>
        <dbReference type="Proteomes" id="UP000192578"/>
    </source>
</evidence>
<dbReference type="InterPro" id="IPR016024">
    <property type="entry name" value="ARM-type_fold"/>
</dbReference>
<comment type="caution">
    <text evidence="1">The sequence shown here is derived from an EMBL/GenBank/DDBJ whole genome shotgun (WGS) entry which is preliminary data.</text>
</comment>
<evidence type="ECO:0000313" key="1">
    <source>
        <dbReference type="EMBL" id="OWA52224.1"/>
    </source>
</evidence>